<dbReference type="AlphaFoldDB" id="A0A164ZYD1"/>
<name>A0A164ZYD1_DAUCS</name>
<keyword evidence="1" id="KW-1133">Transmembrane helix</keyword>
<accession>A0A164ZYD1</accession>
<protein>
    <submittedName>
        <fullName evidence="2">Uncharacterized protein</fullName>
    </submittedName>
</protein>
<proteinExistence type="predicted"/>
<dbReference type="EMBL" id="LNRQ01000004">
    <property type="protein sequence ID" value="KZM96616.1"/>
    <property type="molecule type" value="Genomic_DNA"/>
</dbReference>
<evidence type="ECO:0000256" key="1">
    <source>
        <dbReference type="SAM" id="Phobius"/>
    </source>
</evidence>
<organism evidence="2">
    <name type="scientific">Daucus carota subsp. sativus</name>
    <name type="common">Carrot</name>
    <dbReference type="NCBI Taxonomy" id="79200"/>
    <lineage>
        <taxon>Eukaryota</taxon>
        <taxon>Viridiplantae</taxon>
        <taxon>Streptophyta</taxon>
        <taxon>Embryophyta</taxon>
        <taxon>Tracheophyta</taxon>
        <taxon>Spermatophyta</taxon>
        <taxon>Magnoliopsida</taxon>
        <taxon>eudicotyledons</taxon>
        <taxon>Gunneridae</taxon>
        <taxon>Pentapetalae</taxon>
        <taxon>asterids</taxon>
        <taxon>campanulids</taxon>
        <taxon>Apiales</taxon>
        <taxon>Apiaceae</taxon>
        <taxon>Apioideae</taxon>
        <taxon>Scandiceae</taxon>
        <taxon>Daucinae</taxon>
        <taxon>Daucus</taxon>
        <taxon>Daucus sect. Daucus</taxon>
    </lineage>
</organism>
<keyword evidence="1" id="KW-0812">Transmembrane</keyword>
<reference evidence="2" key="1">
    <citation type="journal article" date="2016" name="Nat. Genet.">
        <title>A high-quality carrot genome assembly provides new insights into carotenoid accumulation and asterid genome evolution.</title>
        <authorList>
            <person name="Iorizzo M."/>
            <person name="Ellison S."/>
            <person name="Senalik D."/>
            <person name="Zeng P."/>
            <person name="Satapoomin P."/>
            <person name="Huang J."/>
            <person name="Bowman M."/>
            <person name="Iovene M."/>
            <person name="Sanseverino W."/>
            <person name="Cavagnaro P."/>
            <person name="Yildiz M."/>
            <person name="Macko-Podgorni A."/>
            <person name="Moranska E."/>
            <person name="Grzebelus E."/>
            <person name="Grzebelus D."/>
            <person name="Ashrafi H."/>
            <person name="Zheng Z."/>
            <person name="Cheng S."/>
            <person name="Spooner D."/>
            <person name="Van Deynze A."/>
            <person name="Simon P."/>
        </authorList>
    </citation>
    <scope>NUCLEOTIDE SEQUENCE [LARGE SCALE GENOMIC DNA]</scope>
    <source>
        <tissue evidence="2">Leaf</tissue>
    </source>
</reference>
<evidence type="ECO:0000313" key="2">
    <source>
        <dbReference type="EMBL" id="KZM96616.1"/>
    </source>
</evidence>
<keyword evidence="1" id="KW-0472">Membrane</keyword>
<gene>
    <name evidence="2" type="ORF">DCAR_016022</name>
</gene>
<comment type="caution">
    <text evidence="2">The sequence shown here is derived from an EMBL/GenBank/DDBJ whole genome shotgun (WGS) entry which is preliminary data.</text>
</comment>
<dbReference type="Gramene" id="KZM96616">
    <property type="protein sequence ID" value="KZM96616"/>
    <property type="gene ID" value="DCAR_016022"/>
</dbReference>
<feature type="transmembrane region" description="Helical" evidence="1">
    <location>
        <begin position="80"/>
        <end position="99"/>
    </location>
</feature>
<sequence length="139" mass="16003">MERKLMLGKDVADSGVRPRLTRNVFNHDLSMMKEDKQPRLPYTIDDLLSEEDGRESKVWKKLVNIRDSCKRLRDDEDMELVTIVAGFIVVVAAVSYGQMYGQMMKISKFCRRSSNLLCSVLFKAVIKVLQEKDLIESSI</sequence>